<evidence type="ECO:0000313" key="3">
    <source>
        <dbReference type="Proteomes" id="UP000769157"/>
    </source>
</evidence>
<accession>A0A9P8NUA6</accession>
<dbReference type="Proteomes" id="UP000769157">
    <property type="component" value="Unassembled WGS sequence"/>
</dbReference>
<evidence type="ECO:0000256" key="1">
    <source>
        <dbReference type="SAM" id="MobiDB-lite"/>
    </source>
</evidence>
<dbReference type="RefSeq" id="XP_046058191.1">
    <property type="nucleotide sequence ID" value="XM_046208430.1"/>
</dbReference>
<dbReference type="GO" id="GO:0030686">
    <property type="term" value="C:90S preribosome"/>
    <property type="evidence" value="ECO:0007669"/>
    <property type="project" value="TreeGrafter"/>
</dbReference>
<feature type="compositionally biased region" description="Basic and acidic residues" evidence="1">
    <location>
        <begin position="21"/>
        <end position="44"/>
    </location>
</feature>
<reference evidence="2" key="1">
    <citation type="journal article" date="2021" name="Open Biol.">
        <title>Shared evolutionary footprints suggest mitochondrial oxidative damage underlies multiple complex I losses in fungi.</title>
        <authorList>
            <person name="Schikora-Tamarit M.A."/>
            <person name="Marcet-Houben M."/>
            <person name="Nosek J."/>
            <person name="Gabaldon T."/>
        </authorList>
    </citation>
    <scope>NUCLEOTIDE SEQUENCE</scope>
    <source>
        <strain evidence="2">CBS6075</strain>
    </source>
</reference>
<dbReference type="GO" id="GO:0005634">
    <property type="term" value="C:nucleus"/>
    <property type="evidence" value="ECO:0007669"/>
    <property type="project" value="TreeGrafter"/>
</dbReference>
<feature type="region of interest" description="Disordered" evidence="1">
    <location>
        <begin position="1"/>
        <end position="68"/>
    </location>
</feature>
<proteinExistence type="predicted"/>
<dbReference type="EMBL" id="JAEUBE010000504">
    <property type="protein sequence ID" value="KAH3660488.1"/>
    <property type="molecule type" value="Genomic_DNA"/>
</dbReference>
<name>A0A9P8NUA6_9ASCO</name>
<dbReference type="AlphaFoldDB" id="A0A9P8NUA6"/>
<dbReference type="PANTHER" id="PTHR24030">
    <property type="entry name" value="PROTEIN CMSS1"/>
    <property type="match status" value="1"/>
</dbReference>
<gene>
    <name evidence="2" type="ORF">OGAPHI_007074</name>
</gene>
<dbReference type="Pfam" id="PF14617">
    <property type="entry name" value="CMS1"/>
    <property type="match status" value="1"/>
</dbReference>
<dbReference type="InterPro" id="IPR032704">
    <property type="entry name" value="Cms1"/>
</dbReference>
<evidence type="ECO:0000313" key="2">
    <source>
        <dbReference type="EMBL" id="KAH3660488.1"/>
    </source>
</evidence>
<feature type="compositionally biased region" description="Basic and acidic residues" evidence="1">
    <location>
        <begin position="57"/>
        <end position="68"/>
    </location>
</feature>
<dbReference type="OrthoDB" id="1929311at2759"/>
<dbReference type="GeneID" id="70239038"/>
<organism evidence="2 3">
    <name type="scientific">Ogataea philodendri</name>
    <dbReference type="NCBI Taxonomy" id="1378263"/>
    <lineage>
        <taxon>Eukaryota</taxon>
        <taxon>Fungi</taxon>
        <taxon>Dikarya</taxon>
        <taxon>Ascomycota</taxon>
        <taxon>Saccharomycotina</taxon>
        <taxon>Pichiomycetes</taxon>
        <taxon>Pichiales</taxon>
        <taxon>Pichiaceae</taxon>
        <taxon>Ogataea</taxon>
    </lineage>
</organism>
<comment type="caution">
    <text evidence="2">The sequence shown here is derived from an EMBL/GenBank/DDBJ whole genome shotgun (WGS) entry which is preliminary data.</text>
</comment>
<keyword evidence="3" id="KW-1185">Reference proteome</keyword>
<protein>
    <recommendedName>
        <fullName evidence="4">Protein CMS1</fullName>
    </recommendedName>
</protein>
<evidence type="ECO:0008006" key="4">
    <source>
        <dbReference type="Google" id="ProtNLM"/>
    </source>
</evidence>
<sequence length="262" mass="29913">MRRMSDQADGLDDGLAYSHNNSEHELSEHGSDVEECLTETKENVNIEVSSKKRKNKTDKLSQKKKQKMEFDIEQKRSLAKESPEIIFDRLALKVRQHNPNLSALELSDLYINKSSLKSSQNFVIERTLDHLKDFLQSNLQKILNEKKFILILSVSARRACDVFRATKSIPNGALKLINKNKLQDDLAVLKKSKSRVLAATAGRVAKIINHEDNVLEPESIGGIVCDSTFLDTKLQNVWDYNETFQVIHEITSKNTHCKVYLF</sequence>
<reference evidence="2" key="2">
    <citation type="submission" date="2021-01" db="EMBL/GenBank/DDBJ databases">
        <authorList>
            <person name="Schikora-Tamarit M.A."/>
        </authorList>
    </citation>
    <scope>NUCLEOTIDE SEQUENCE</scope>
    <source>
        <strain evidence="2">CBS6075</strain>
    </source>
</reference>
<dbReference type="PANTHER" id="PTHR24030:SF0">
    <property type="entry name" value="PROTEIN CMSS1"/>
    <property type="match status" value="1"/>
</dbReference>